<dbReference type="AlphaFoldDB" id="A0A7L5DRB1"/>
<evidence type="ECO:0000313" key="2">
    <source>
        <dbReference type="EMBL" id="QJD81034.1"/>
    </source>
</evidence>
<organism evidence="2 3">
    <name type="scientific">Spirosoma rhododendri</name>
    <dbReference type="NCBI Taxonomy" id="2728024"/>
    <lineage>
        <taxon>Bacteria</taxon>
        <taxon>Pseudomonadati</taxon>
        <taxon>Bacteroidota</taxon>
        <taxon>Cytophagia</taxon>
        <taxon>Cytophagales</taxon>
        <taxon>Cytophagaceae</taxon>
        <taxon>Spirosoma</taxon>
    </lineage>
</organism>
<dbReference type="KEGG" id="srho:HH216_23370"/>
<evidence type="ECO:0000256" key="1">
    <source>
        <dbReference type="SAM" id="MobiDB-lite"/>
    </source>
</evidence>
<gene>
    <name evidence="2" type="ORF">HH216_23370</name>
</gene>
<dbReference type="RefSeq" id="WP_169553053.1">
    <property type="nucleotide sequence ID" value="NZ_CP051677.1"/>
</dbReference>
<feature type="compositionally biased region" description="Polar residues" evidence="1">
    <location>
        <begin position="88"/>
        <end position="110"/>
    </location>
</feature>
<keyword evidence="3" id="KW-1185">Reference proteome</keyword>
<evidence type="ECO:0000313" key="3">
    <source>
        <dbReference type="Proteomes" id="UP000501128"/>
    </source>
</evidence>
<proteinExistence type="predicted"/>
<protein>
    <submittedName>
        <fullName evidence="2">Uncharacterized protein</fullName>
    </submittedName>
</protein>
<sequence>MELSQVVRHDNRLEATWTSVCTFLRQYSLGMSKQYGTVFESLTRAATPFGGNVLAGAYKQSRTRMYLSQQEIREQVERLTREITQLNTRVASMDTPAQSQPTTAHQTQTVGIDRFRQESPNTPAA</sequence>
<dbReference type="Proteomes" id="UP000501128">
    <property type="component" value="Chromosome"/>
</dbReference>
<dbReference type="EMBL" id="CP051677">
    <property type="protein sequence ID" value="QJD81034.1"/>
    <property type="molecule type" value="Genomic_DNA"/>
</dbReference>
<reference evidence="2 3" key="1">
    <citation type="submission" date="2020-04" db="EMBL/GenBank/DDBJ databases">
        <title>Genome sequencing of novel species.</title>
        <authorList>
            <person name="Heo J."/>
            <person name="Kim S.-J."/>
            <person name="Kim J.-S."/>
            <person name="Hong S.-B."/>
            <person name="Kwon S.-W."/>
        </authorList>
    </citation>
    <scope>NUCLEOTIDE SEQUENCE [LARGE SCALE GENOMIC DNA]</scope>
    <source>
        <strain evidence="2 3">CJU-R4</strain>
    </source>
</reference>
<feature type="region of interest" description="Disordered" evidence="1">
    <location>
        <begin position="88"/>
        <end position="125"/>
    </location>
</feature>
<accession>A0A7L5DRB1</accession>
<name>A0A7L5DRB1_9BACT</name>